<feature type="compositionally biased region" description="Low complexity" evidence="6">
    <location>
        <begin position="2009"/>
        <end position="2018"/>
    </location>
</feature>
<feature type="region of interest" description="Disordered" evidence="6">
    <location>
        <begin position="407"/>
        <end position="467"/>
    </location>
</feature>
<proteinExistence type="predicted"/>
<evidence type="ECO:0000256" key="3">
    <source>
        <dbReference type="ARBA" id="ARBA00022771"/>
    </source>
</evidence>
<feature type="compositionally biased region" description="Acidic residues" evidence="6">
    <location>
        <begin position="2076"/>
        <end position="2085"/>
    </location>
</feature>
<evidence type="ECO:0000313" key="9">
    <source>
        <dbReference type="Proteomes" id="UP001153321"/>
    </source>
</evidence>
<feature type="compositionally biased region" description="Basic and acidic residues" evidence="6">
    <location>
        <begin position="1954"/>
        <end position="1974"/>
    </location>
</feature>
<feature type="compositionally biased region" description="Basic residues" evidence="6">
    <location>
        <begin position="2159"/>
        <end position="2182"/>
    </location>
</feature>
<feature type="domain" description="C2H2-type" evidence="7">
    <location>
        <begin position="3137"/>
        <end position="3165"/>
    </location>
</feature>
<feature type="compositionally biased region" description="Basic and acidic residues" evidence="6">
    <location>
        <begin position="1645"/>
        <end position="1660"/>
    </location>
</feature>
<feature type="region of interest" description="Disordered" evidence="6">
    <location>
        <begin position="2702"/>
        <end position="2746"/>
    </location>
</feature>
<gene>
    <name evidence="8" type="ORF">SPLIT_LOCUS6419</name>
</gene>
<feature type="region of interest" description="Disordered" evidence="6">
    <location>
        <begin position="1879"/>
        <end position="2034"/>
    </location>
</feature>
<evidence type="ECO:0000256" key="1">
    <source>
        <dbReference type="ARBA" id="ARBA00022723"/>
    </source>
</evidence>
<feature type="compositionally biased region" description="Polar residues" evidence="6">
    <location>
        <begin position="1110"/>
        <end position="1143"/>
    </location>
</feature>
<dbReference type="GO" id="GO:0008270">
    <property type="term" value="F:zinc ion binding"/>
    <property type="evidence" value="ECO:0007669"/>
    <property type="project" value="UniProtKB-KW"/>
</dbReference>
<feature type="compositionally biased region" description="Basic and acidic residues" evidence="6">
    <location>
        <begin position="2259"/>
        <end position="2278"/>
    </location>
</feature>
<keyword evidence="2" id="KW-0677">Repeat</keyword>
<accession>A0A9P0I6W6</accession>
<feature type="region of interest" description="Disordered" evidence="6">
    <location>
        <begin position="480"/>
        <end position="526"/>
    </location>
</feature>
<feature type="region of interest" description="Disordered" evidence="6">
    <location>
        <begin position="1645"/>
        <end position="1686"/>
    </location>
</feature>
<feature type="compositionally biased region" description="Polar residues" evidence="6">
    <location>
        <begin position="1661"/>
        <end position="1674"/>
    </location>
</feature>
<feature type="compositionally biased region" description="Basic and acidic residues" evidence="6">
    <location>
        <begin position="1323"/>
        <end position="1348"/>
    </location>
</feature>
<feature type="compositionally biased region" description="Basic and acidic residues" evidence="6">
    <location>
        <begin position="1252"/>
        <end position="1315"/>
    </location>
</feature>
<feature type="compositionally biased region" description="Polar residues" evidence="6">
    <location>
        <begin position="1349"/>
        <end position="1363"/>
    </location>
</feature>
<dbReference type="InterPro" id="IPR025574">
    <property type="entry name" value="Nucleoporin_FG_rpt"/>
</dbReference>
<evidence type="ECO:0000313" key="8">
    <source>
        <dbReference type="EMBL" id="CAH1641063.1"/>
    </source>
</evidence>
<dbReference type="SMART" id="SM00355">
    <property type="entry name" value="ZnF_C2H2"/>
    <property type="match status" value="24"/>
</dbReference>
<feature type="compositionally biased region" description="Basic and acidic residues" evidence="6">
    <location>
        <begin position="1203"/>
        <end position="1215"/>
    </location>
</feature>
<feature type="region of interest" description="Disordered" evidence="6">
    <location>
        <begin position="3284"/>
        <end position="3308"/>
    </location>
</feature>
<feature type="compositionally biased region" description="Basic and acidic residues" evidence="6">
    <location>
        <begin position="487"/>
        <end position="500"/>
    </location>
</feature>
<feature type="compositionally biased region" description="Polar residues" evidence="6">
    <location>
        <begin position="783"/>
        <end position="815"/>
    </location>
</feature>
<name>A0A9P0I6W6_SPOLI</name>
<evidence type="ECO:0000256" key="6">
    <source>
        <dbReference type="SAM" id="MobiDB-lite"/>
    </source>
</evidence>
<dbReference type="Gene3D" id="3.30.160.60">
    <property type="entry name" value="Classic Zinc Finger"/>
    <property type="match status" value="2"/>
</dbReference>
<dbReference type="Pfam" id="PF13634">
    <property type="entry name" value="Nucleoporin_FG"/>
    <property type="match status" value="2"/>
</dbReference>
<feature type="compositionally biased region" description="Basic residues" evidence="6">
    <location>
        <begin position="4503"/>
        <end position="4517"/>
    </location>
</feature>
<dbReference type="GO" id="GO:0005643">
    <property type="term" value="C:nuclear pore"/>
    <property type="evidence" value="ECO:0007669"/>
    <property type="project" value="UniProtKB-ARBA"/>
</dbReference>
<feature type="compositionally biased region" description="Basic residues" evidence="6">
    <location>
        <begin position="216"/>
        <end position="235"/>
    </location>
</feature>
<feature type="region of interest" description="Disordered" evidence="6">
    <location>
        <begin position="994"/>
        <end position="1054"/>
    </location>
</feature>
<keyword evidence="1" id="KW-0479">Metal-binding</keyword>
<feature type="region of interest" description="Disordered" evidence="6">
    <location>
        <begin position="3334"/>
        <end position="3364"/>
    </location>
</feature>
<feature type="compositionally biased region" description="Polar residues" evidence="6">
    <location>
        <begin position="1939"/>
        <end position="1953"/>
    </location>
</feature>
<feature type="region of interest" description="Disordered" evidence="6">
    <location>
        <begin position="1714"/>
        <end position="1748"/>
    </location>
</feature>
<dbReference type="PROSITE" id="PS00028">
    <property type="entry name" value="ZINC_FINGER_C2H2_1"/>
    <property type="match status" value="3"/>
</dbReference>
<keyword evidence="4" id="KW-0862">Zinc</keyword>
<feature type="domain" description="C2H2-type" evidence="7">
    <location>
        <begin position="3445"/>
        <end position="3473"/>
    </location>
</feature>
<feature type="compositionally biased region" description="Basic and acidic residues" evidence="6">
    <location>
        <begin position="1534"/>
        <end position="1558"/>
    </location>
</feature>
<feature type="compositionally biased region" description="Acidic residues" evidence="6">
    <location>
        <begin position="2126"/>
        <end position="2145"/>
    </location>
</feature>
<feature type="compositionally biased region" description="Basic and acidic residues" evidence="6">
    <location>
        <begin position="85"/>
        <end position="95"/>
    </location>
</feature>
<feature type="compositionally biased region" description="Basic residues" evidence="6">
    <location>
        <begin position="2279"/>
        <end position="2289"/>
    </location>
</feature>
<feature type="compositionally biased region" description="Basic and acidic residues" evidence="6">
    <location>
        <begin position="1495"/>
        <end position="1523"/>
    </location>
</feature>
<feature type="compositionally biased region" description="Basic and acidic residues" evidence="6">
    <location>
        <begin position="511"/>
        <end position="526"/>
    </location>
</feature>
<reference evidence="8" key="1">
    <citation type="submission" date="2022-02" db="EMBL/GenBank/DDBJ databases">
        <authorList>
            <person name="King R."/>
        </authorList>
    </citation>
    <scope>NUCLEOTIDE SEQUENCE</scope>
</reference>
<feature type="compositionally biased region" description="Polar residues" evidence="6">
    <location>
        <begin position="194"/>
        <end position="206"/>
    </location>
</feature>
<feature type="compositionally biased region" description="Basic and acidic residues" evidence="6">
    <location>
        <begin position="1893"/>
        <end position="1909"/>
    </location>
</feature>
<evidence type="ECO:0000259" key="7">
    <source>
        <dbReference type="PROSITE" id="PS50157"/>
    </source>
</evidence>
<protein>
    <recommendedName>
        <fullName evidence="7">C2H2-type domain-containing protein</fullName>
    </recommendedName>
</protein>
<feature type="compositionally biased region" description="Polar residues" evidence="6">
    <location>
        <begin position="3353"/>
        <end position="3362"/>
    </location>
</feature>
<feature type="compositionally biased region" description="Basic residues" evidence="6">
    <location>
        <begin position="2303"/>
        <end position="2312"/>
    </location>
</feature>
<dbReference type="Proteomes" id="UP001153321">
    <property type="component" value="Chromosome 22"/>
</dbReference>
<keyword evidence="3 5" id="KW-0863">Zinc-finger</keyword>
<feature type="region of interest" description="Disordered" evidence="6">
    <location>
        <begin position="85"/>
        <end position="112"/>
    </location>
</feature>
<feature type="region of interest" description="Disordered" evidence="6">
    <location>
        <begin position="836"/>
        <end position="855"/>
    </location>
</feature>
<feature type="region of interest" description="Disordered" evidence="6">
    <location>
        <begin position="4492"/>
        <end position="4519"/>
    </location>
</feature>
<feature type="compositionally biased region" description="Polar residues" evidence="6">
    <location>
        <begin position="1237"/>
        <end position="1251"/>
    </location>
</feature>
<feature type="region of interest" description="Disordered" evidence="6">
    <location>
        <begin position="1084"/>
        <end position="1365"/>
    </location>
</feature>
<feature type="region of interest" description="Disordered" evidence="6">
    <location>
        <begin position="144"/>
        <end position="250"/>
    </location>
</feature>
<feature type="compositionally biased region" description="Polar residues" evidence="6">
    <location>
        <begin position="1879"/>
        <end position="1892"/>
    </location>
</feature>
<feature type="compositionally biased region" description="Basic and acidic residues" evidence="6">
    <location>
        <begin position="2097"/>
        <end position="2123"/>
    </location>
</feature>
<dbReference type="PROSITE" id="PS50157">
    <property type="entry name" value="ZINC_FINGER_C2H2_2"/>
    <property type="match status" value="3"/>
</dbReference>
<organism evidence="8 9">
    <name type="scientific">Spodoptera littoralis</name>
    <name type="common">Egyptian cotton leafworm</name>
    <dbReference type="NCBI Taxonomy" id="7109"/>
    <lineage>
        <taxon>Eukaryota</taxon>
        <taxon>Metazoa</taxon>
        <taxon>Ecdysozoa</taxon>
        <taxon>Arthropoda</taxon>
        <taxon>Hexapoda</taxon>
        <taxon>Insecta</taxon>
        <taxon>Pterygota</taxon>
        <taxon>Neoptera</taxon>
        <taxon>Endopterygota</taxon>
        <taxon>Lepidoptera</taxon>
        <taxon>Glossata</taxon>
        <taxon>Ditrysia</taxon>
        <taxon>Noctuoidea</taxon>
        <taxon>Noctuidae</taxon>
        <taxon>Amphipyrinae</taxon>
        <taxon>Spodoptera</taxon>
    </lineage>
</organism>
<feature type="region of interest" description="Disordered" evidence="6">
    <location>
        <begin position="3229"/>
        <end position="3254"/>
    </location>
</feature>
<feature type="compositionally biased region" description="Acidic residues" evidence="6">
    <location>
        <begin position="2338"/>
        <end position="2348"/>
    </location>
</feature>
<evidence type="ECO:0000256" key="4">
    <source>
        <dbReference type="ARBA" id="ARBA00022833"/>
    </source>
</evidence>
<keyword evidence="9" id="KW-1185">Reference proteome</keyword>
<feature type="compositionally biased region" description="Basic and acidic residues" evidence="6">
    <location>
        <begin position="1919"/>
        <end position="1938"/>
    </location>
</feature>
<feature type="domain" description="C2H2-type" evidence="7">
    <location>
        <begin position="3531"/>
        <end position="3558"/>
    </location>
</feature>
<feature type="region of interest" description="Disordered" evidence="6">
    <location>
        <begin position="4173"/>
        <end position="4196"/>
    </location>
</feature>
<feature type="compositionally biased region" description="Basic and acidic residues" evidence="6">
    <location>
        <begin position="1222"/>
        <end position="1233"/>
    </location>
</feature>
<feature type="compositionally biased region" description="Polar residues" evidence="6">
    <location>
        <begin position="418"/>
        <end position="436"/>
    </location>
</feature>
<feature type="compositionally biased region" description="Low complexity" evidence="6">
    <location>
        <begin position="2737"/>
        <end position="2746"/>
    </location>
</feature>
<dbReference type="EMBL" id="LR824553">
    <property type="protein sequence ID" value="CAH1641063.1"/>
    <property type="molecule type" value="Genomic_DNA"/>
</dbReference>
<dbReference type="PANTHER" id="PTHR24408">
    <property type="entry name" value="ZINC FINGER PROTEIN"/>
    <property type="match status" value="1"/>
</dbReference>
<feature type="region of interest" description="Disordered" evidence="6">
    <location>
        <begin position="662"/>
        <end position="706"/>
    </location>
</feature>
<evidence type="ECO:0000256" key="2">
    <source>
        <dbReference type="ARBA" id="ARBA00022737"/>
    </source>
</evidence>
<feature type="region of interest" description="Disordered" evidence="6">
    <location>
        <begin position="1495"/>
        <end position="1560"/>
    </location>
</feature>
<dbReference type="InterPro" id="IPR013087">
    <property type="entry name" value="Znf_C2H2_type"/>
</dbReference>
<feature type="compositionally biased region" description="Basic and acidic residues" evidence="6">
    <location>
        <begin position="2711"/>
        <end position="2726"/>
    </location>
</feature>
<feature type="region of interest" description="Disordered" evidence="6">
    <location>
        <begin position="2069"/>
        <end position="2189"/>
    </location>
</feature>
<dbReference type="PANTHER" id="PTHR24408:SF58">
    <property type="entry name" value="TRANSCRIPTION FACTOR (TFIIIA), PUTATIVE (AFU_ORTHOLOGUE AFUA_1G05150)-RELATED"/>
    <property type="match status" value="1"/>
</dbReference>
<feature type="region of interest" description="Disordered" evidence="6">
    <location>
        <begin position="2249"/>
        <end position="2357"/>
    </location>
</feature>
<evidence type="ECO:0000256" key="5">
    <source>
        <dbReference type="PROSITE-ProRule" id="PRU00042"/>
    </source>
</evidence>
<dbReference type="GO" id="GO:0000981">
    <property type="term" value="F:DNA-binding transcription factor activity, RNA polymerase II-specific"/>
    <property type="evidence" value="ECO:0007669"/>
    <property type="project" value="TreeGrafter"/>
</dbReference>
<feature type="compositionally biased region" description="Basic and acidic residues" evidence="6">
    <location>
        <begin position="438"/>
        <end position="467"/>
    </location>
</feature>
<feature type="region of interest" description="Disordered" evidence="6">
    <location>
        <begin position="757"/>
        <end position="818"/>
    </location>
</feature>
<feature type="region of interest" description="Disordered" evidence="6">
    <location>
        <begin position="886"/>
        <end position="911"/>
    </location>
</feature>
<sequence length="4594" mass="516268">MDSEYDQKFEEMKRHIPFLERMIRRLESTGTGPSNPRQAQLDKIRSLRLLLLDKKKRMKMENLIKCEQVLLNLYAKVEPARKVDKRDKPAVKKAPDPGFAIDTPTPQEKSELEAVRNKLKTVVKTEETLPEILRVNEVEEMHTAGSKEPALFQRRPNKPSLSPNYRSPTKIKQEKASPPPSASKRNYTRVLVSPDTSSRCWSSSEGTPDKPLFSRRSPRRSPRRPSPSYHKKERKKSKESTTRKSNKGLNITLNVPEDSLSTLNTKDIFSRIINCKDGDVDIDTLRELRKQILTELKKTGARDDISDLILKSYKKKTAKSKKRNLKHEVEEGELSDSESEVIENVYGSLSGNLVFKDENETKDAADKDKSRKIQICLMLNPDKPKNDSMNLPRTADVSELEMYEKEIGEVDKIEPTKVGQSSESKSIENDTSTISIDSDIKDTASEEVNKDTNDKQPQEAETEIKTKENVKNTANFYKPIADGFESETNKTEESKTESKVDNQNVSIAETESARSELSTDKDIQNKKSDSIEAQLEKMEKSVEIPLLHDKTMPQKPTNSTVSEIDILQALKNEILSETITIPGAEETPHLHQPKINKVASAKEILPKVKRISIENYKQKTEELSRKIKDSIVYFPQTDSKEDSNKKSSLKLTEKECERFNIPKMSFNDDSSDDDEITPSDLYNDLAHNDLAPKSPDRDDANNVKSAPPVIIPVEPVKPIPVIPKADVDMRTLPKLSPTNSIPTLPFGNVAGLSSNETKPGILADQSKGLTRPIFDPRMKRDIQSNQSPSPRSLNSDLQRSGFSNISSSPATMSHHQSFDIESNKKHVYVPSLGLSETRETSVARDTRDKSELLRQRKSRFEDVGDASCSSNDMPQSVRYGGNFTGDYGTGKMRPQTPVLSSEKPNIFGRTDDLSTSNYMFGRAECPPTPNHPFGRAECPPTSSQSFGRLECPPTPSHMFGRAECPSTPSHSWADCPSTPSHSFGRAECPPTPSHSFGRAECPPTPSHSFGRAECPPTPSHSFGRAECPPTPSHSFGRTECPPTPSHPFGRSDCQPTTPLTFGRAECPPTPNHVFGRAECPPTPSHHFGRAECPPTPSHPFGRSECPPTPSHSFGRSDQNHNFASNSYMPEYPHNSNMPLTQTPFFGRNECPPTPNHQFTRFDGPSTKNKYGMLECPKTPNHPFGRSDGAMNNYGRPEYNAQKYTKDPRLNRKSEYENNSVSNERDRGYKDRGYYRGNSYNSQKPFSGSENYKSQDRELDRNNKFRRQTSRDISRREPSAGRSFPKDHESDRVYSRERGQYGGYEDGRSSHSERNVGRGVYYLDNRDKSAGRYSRDDREKSIGHREDQTRTSYRAQSIGRNSSMESEKSLLSVKSYAGRSFTIDTSTNATFQQFLEKGKGHQVSEYNFDARRQRAASVGRILTRESSCQRVISDDIILNMDKRDKKADYRRASSVGRDLVDYHKEKRSFLEIKADFKTYVHPTKEFNTAKIKNIDSKSKTKTEHSFRSRRDSYDKHKEEKRSDNSSKTAYSPRKNPRDPRMRKETKRSKNDKYGEDNRTKKSGIVYSNDNIVKGAILASGYGVKNYKIPKIKRVVEEKVTEEPTLKKCETTKETEKEASKTIRAEESLKLKDKVKDITPKLINKIVSKEKGHDDPEYKSKETINQITKASSLTSDSETEALQIDESVKPSEEIERRITRRRKRLSTSISENEIVTKPRKSKKAVISDSESDAETTSKERPVSNLIKRKGKKANDDFDKLAVPSPLGSPIKENTKAKQTNLVDIHSNFGLELEMFSENVASDPVLDNINALIADLDNDLDSASKNEPSNDFMNEITLENMMQNITTPQDTCDNGEEYNQVLKAVDELSKPSDNEILGMSVSATVKENENMTGDTETTREIANSKESIKKNTIEQLSPKKAKPADFSDKRNSAEDKKDENTLHISPTTANDNLVSTTEHRQEPVGTEDKVKSDERSMDGCSTPDSTINTDDVSEKNNSDTCVADSTNEEVQSETNVTSTETVEPKPTSSKASDSELGNLLTVLQDKSKIEKLLSMLGDQSDNEKIRKKLEKLKEIVSDDEKEDNTEQLDESKDNNAASNDDVKDSDTSLVSEDKTEAIKDDSKSVQDESINEEDQDNDDTLVDAEEEEFTKTDESGSQVTKTKLKKKMPGKKSKVTKKGKGRPSKKATSIAEKRVTRATAAVVVVQKPKKPPRELQKLHDDIKEFIRDDILSTSGIRMCRLAKMMEDKTKDEVAALESESVISEKVKTPADKTRDQSNPEKVKKKPGPKPKPKAPIETPEPEKPKYKPGPKSKTKNTKDVDPYAFEVESCGDTTTEKMSEDDSDNSSDSDEGSLASLASSKSCGSTEILADIKKKVKRKRPAWQDGVIKPKYKKKKIIEPKQILEPPQAINPTAEKEMTMLDMDCFTDKNYCFRENELVYPCRLCSFTGTDIVYHYKNEHPHVEIPLSRMDPAVAKDAIEQCKEINFQAISKISSDKYVCIFCFQEFAYNKTVLETFFWHVVSMHTGEYKHNCSKCTNENRCQFSLDIPPPPKDTSGQLIGYICKKCNFTQLSIENLKTHVIVRHNDEQTFVYTINLSAMSKKALKELLRKRDAPEPLMLKSIALKEEIKSDDVTTDDKEHVGSVCEPERVLRKRAKPQSPLSSIKSKITFEADDNASDAPNIAKIKIEQEDTDEQSENVDEVMHDVQGSKAKGPSETERPADVVDKPVEPPSDVRTPQSSVDDAVSQSSDDIVDYPHFKISFTESGTKEYICCINGKDNHFKTTLLISMKKHVQLKHSENWEGYCFVCKVIVTPQGAHNFRDCLQHYLDKHLDDFPVYQKEVVPETTPEETPSQAVTSDSPTLTKPYINVRPIRELISTSESPAKETSSFPVIQSVVSLGTADTPLLQPSYPAVNTENKQPEVIFKYEEVQARVMSSKHRVVLENMIVRNKLVKVFKCAGRFCSFTSDSPEDSLLHASTHQRLGGVDTLNCSYCDFDSMGNAIDLVMHVFKQHGHCQYSCGQCFYRAAASQSVGVHAAKVHGLAAPSALVLRTTTVPANAPADANMLTREQAVPYYFCKHTESNGNKCKFRTYTPDKFCEHLQQKHTTASSHTCYICQLQAPSPTELVQHMKSHGLKLYQCTWCVLGADNETELLSHVATTHPSKQPQAYLRIITNKEGSNELRVLPLAFLNKMKVPIEDVTPSTTKEDPVREAERSLDLEKLIGLNILVGAQPEPAQPADTQVSSPPDTKPPKEIIQPAEPVSTTALLPPTLPQTPLNPLATISQANVPAPAPSPVAPAPSLTPDDSQTVSPAPFVKIEAEEIRTPQINDVVVIDSDDDEPRQPVIDLSDEDSLSNVDSSVQQDHTKQKVPLEILSTCPKCRQVYKNIHGLKKHMFYCYPNKEAGCRCAHCPYRAASRDNIIKHYMDDHCDTATTLTATTLTANAYQCGICRANFTTLSLAKRHVRNVHKEKDVTVSYDVENGSSCYTLIAVKKDREVPKRKSSVNEMPSKRRFKPQEINELPINPILEHLVYCDLCEFSTKVRLNMVRHLQLHAAQQPVAQVAPVNPVPHLETNEMHFDKMVNLASSSLGGRAAPPERPYSVVQLSAAEAAGAAQYPRYVAARTRHSCGAPACSYTAPDEPTLRRHWDALHAAAAPAFRCVHCPASQSLDTSRPVTAGRVMQHLKMHDENLYACSHCQIYHFKREVMEKHMTEVHPFNQLIVVRENANTVPAVGPAVQPVTVGTMDLKPWQCGFCQFKSMLRPEVVEHCSKFHQSKMQFRCAYCPYRASVLENVHNHQSHSHASEPVDVIYYYYRVGSVPDEDGTPRWLKQWQKMASSHPEVKIEGQEFPATSSLSATPVITAIPSTSAAPTPSVAPVSVDLNLVKKEVEEDEVLESLEELCAKFGKLCEPNGINYKCPLCPVVVEETREAMQSHLYEELQYRRWGCGLCKYKAFHKTGLVEHMTSEHRRQYDHIELPKDINKEKWVAAQLDHQAGIIQAHKANLAKQKIQTERVNKPGPSTAAPPTIETVEKYSAAQLIEAFGEFGAPKDAMFCCPKCNILHGDETTFRDHLETELNKIRWGCTNCSAKYQTYHEAQFHCKSHEGSSRPKEAIRDPSMRAAWVANIIQTQKKMLQSVPLPTSAVVSEPPTPEKIVPESDNSLLVVRYEEKVTTPEQGAVRPRPSKRPAPESDDERLVIDEADKRAGIKRCRHCEYSTKSSKCWKDHMLKHYNLKPYSCCYCDYSCTSKQGVVLHTMKLHPEQPLQMKKTPLPPGVPYIVSAKTNRVSEDDQAPIICLFCEKTIPDAEIVTHLHDNVKPDFAKKGDVVFKCCICLVLRVDVKSLQDHHQQAHPNLPINYALFKLQHETRETHFCGHCENIGFKYIRDLKTHHNAAHPALPLKYSIVPYIHNSEEMKKIEEDLIAPLIHKNKVIDTTPKTLKILPKPMPEPMSITRHIVPIPMNPQSVPMSPLPKPIEAAPITIDASKPVKYISKPTEPLPKTSARKSTSKPPTRRVAMKSTTKLPHNIEEVSHYLKNTKTVFDYDHCTTSISLCNRTMTFTAKKLSEIMRLYPQVVVVDIVKHGIFKLPPQSDS</sequence>
<dbReference type="GO" id="GO:0043565">
    <property type="term" value="F:sequence-specific DNA binding"/>
    <property type="evidence" value="ECO:0007669"/>
    <property type="project" value="TreeGrafter"/>
</dbReference>